<dbReference type="KEGG" id="uma:UMAG_00858"/>
<reference evidence="2 3" key="1">
    <citation type="journal article" date="2006" name="Nature">
        <title>Insights from the genome of the biotrophic fungal plant pathogen Ustilago maydis.</title>
        <authorList>
            <person name="Kamper J."/>
            <person name="Kahmann R."/>
            <person name="Bolker M."/>
            <person name="Ma L.J."/>
            <person name="Brefort T."/>
            <person name="Saville B.J."/>
            <person name="Banuett F."/>
            <person name="Kronstad J.W."/>
            <person name="Gold S.E."/>
            <person name="Muller O."/>
            <person name="Perlin M.H."/>
            <person name="Wosten H.A."/>
            <person name="de Vries R."/>
            <person name="Ruiz-Herrera J."/>
            <person name="Reynaga-Pena C.G."/>
            <person name="Snetselaar K."/>
            <person name="McCann M."/>
            <person name="Perez-Martin J."/>
            <person name="Feldbrugge M."/>
            <person name="Basse C.W."/>
            <person name="Steinberg G."/>
            <person name="Ibeas J.I."/>
            <person name="Holloman W."/>
            <person name="Guzman P."/>
            <person name="Farman M."/>
            <person name="Stajich J.E."/>
            <person name="Sentandreu R."/>
            <person name="Gonzalez-Prieto J.M."/>
            <person name="Kennell J.C."/>
            <person name="Molina L."/>
            <person name="Schirawski J."/>
            <person name="Mendoza-Mendoza A."/>
            <person name="Greilinger D."/>
            <person name="Munch K."/>
            <person name="Rossel N."/>
            <person name="Scherer M."/>
            <person name="Vranes M."/>
            <person name="Ladendorf O."/>
            <person name="Vincon V."/>
            <person name="Fuchs U."/>
            <person name="Sandrock B."/>
            <person name="Meng S."/>
            <person name="Ho E.C."/>
            <person name="Cahill M.J."/>
            <person name="Boyce K.J."/>
            <person name="Klose J."/>
            <person name="Klosterman S.J."/>
            <person name="Deelstra H.J."/>
            <person name="Ortiz-Castellanos L."/>
            <person name="Li W."/>
            <person name="Sanchez-Alonso P."/>
            <person name="Schreier P.H."/>
            <person name="Hauser-Hahn I."/>
            <person name="Vaupel M."/>
            <person name="Koopmann E."/>
            <person name="Friedrich G."/>
            <person name="Voss H."/>
            <person name="Schluter T."/>
            <person name="Margolis J."/>
            <person name="Platt D."/>
            <person name="Swimmer C."/>
            <person name="Gnirke A."/>
            <person name="Chen F."/>
            <person name="Vysotskaia V."/>
            <person name="Mannhaupt G."/>
            <person name="Guldener U."/>
            <person name="Munsterkotter M."/>
            <person name="Haase D."/>
            <person name="Oesterheld M."/>
            <person name="Mewes H.W."/>
            <person name="Mauceli E.W."/>
            <person name="DeCaprio D."/>
            <person name="Wade C.M."/>
            <person name="Butler J."/>
            <person name="Young S."/>
            <person name="Jaffe D.B."/>
            <person name="Calvo S."/>
            <person name="Nusbaum C."/>
            <person name="Galagan J."/>
            <person name="Birren B.W."/>
        </authorList>
    </citation>
    <scope>NUCLEOTIDE SEQUENCE [LARGE SCALE GENOMIC DNA]</scope>
    <source>
        <strain evidence="3">DSM 14603 / FGSC 9021 / UM521</strain>
    </source>
</reference>
<evidence type="ECO:0000256" key="1">
    <source>
        <dbReference type="SAM" id="MobiDB-lite"/>
    </source>
</evidence>
<gene>
    <name evidence="2" type="ORF">UMAG_00858</name>
</gene>
<feature type="region of interest" description="Disordered" evidence="1">
    <location>
        <begin position="142"/>
        <end position="161"/>
    </location>
</feature>
<dbReference type="GeneID" id="23562040"/>
<dbReference type="AlphaFoldDB" id="A0A0D1CX08"/>
<dbReference type="EMBL" id="CM003141">
    <property type="protein sequence ID" value="KIS70933.1"/>
    <property type="molecule type" value="Genomic_DNA"/>
</dbReference>
<sequence>MHTWLTPLAPASRVTAVPHRCTHAWHIHTIESKPEGSKDGGGRTIAYMQLGDGNCKPTEANLCSLIRPRTISGHAIEHGSQSAIKGCSPIQIQYITFVLAFQARSACEPCKPIQRDAYRYQSSALSSRQFLDNHKRNAVHLDEPCHLSKRGKAPSPVEPVSPTTRDCPLFPSMAAQCGCPGVLRRSDTAATVARSCAAAAKFDTPTP</sequence>
<protein>
    <submittedName>
        <fullName evidence="2">Uncharacterized protein</fullName>
    </submittedName>
</protein>
<evidence type="ECO:0000313" key="2">
    <source>
        <dbReference type="EMBL" id="KIS70933.1"/>
    </source>
</evidence>
<proteinExistence type="predicted"/>
<dbReference type="Proteomes" id="UP000000561">
    <property type="component" value="Chromosome 2"/>
</dbReference>
<organism evidence="2 3">
    <name type="scientific">Mycosarcoma maydis</name>
    <name type="common">Corn smut fungus</name>
    <name type="synonym">Ustilago maydis</name>
    <dbReference type="NCBI Taxonomy" id="5270"/>
    <lineage>
        <taxon>Eukaryota</taxon>
        <taxon>Fungi</taxon>
        <taxon>Dikarya</taxon>
        <taxon>Basidiomycota</taxon>
        <taxon>Ustilaginomycotina</taxon>
        <taxon>Ustilaginomycetes</taxon>
        <taxon>Ustilaginales</taxon>
        <taxon>Ustilaginaceae</taxon>
        <taxon>Mycosarcoma</taxon>
    </lineage>
</organism>
<dbReference type="RefSeq" id="XP_011386884.1">
    <property type="nucleotide sequence ID" value="XM_011388582.1"/>
</dbReference>
<dbReference type="VEuPathDB" id="FungiDB:UMAG_00858"/>
<evidence type="ECO:0000313" key="3">
    <source>
        <dbReference type="Proteomes" id="UP000000561"/>
    </source>
</evidence>
<keyword evidence="3" id="KW-1185">Reference proteome</keyword>
<accession>A0A0D1CX08</accession>
<name>A0A0D1CX08_MYCMD</name>
<dbReference type="InParanoid" id="A0A0D1CX08"/>